<evidence type="ECO:0000259" key="4">
    <source>
        <dbReference type="PROSITE" id="PS50250"/>
    </source>
</evidence>
<evidence type="ECO:0000313" key="6">
    <source>
        <dbReference type="Proteomes" id="UP000749293"/>
    </source>
</evidence>
<keyword evidence="2" id="KW-0736">Signalosome</keyword>
<comment type="caution">
    <text evidence="5">The sequence shown here is derived from an EMBL/GenBank/DDBJ whole genome shotgun (WGS) entry which is preliminary data.</text>
</comment>
<dbReference type="OrthoDB" id="10265275at2759"/>
<protein>
    <submittedName>
        <fullName evidence="5">COP9 signalosome complex subunit 7</fullName>
    </submittedName>
</protein>
<evidence type="ECO:0000256" key="2">
    <source>
        <dbReference type="ARBA" id="ARBA00022790"/>
    </source>
</evidence>
<dbReference type="GeneID" id="55970290"/>
<sequence>MEQTKALNALEPFLILSKSATSPRAAVDLVRQATSAPNTFIFAELLQTPPVASLASSTEADHRSHHALLRIFSHGTYADYIAGRDGGDGGDGLPELSDTQALKLRQLSVLSLARDRDNLSYASLQEKLGLSSARQVEDLVVTAVYAGLVSATLDPARQAVQVTGVAPLRDLAPGAVPYMVRALGVWSARCESTLQDLDGQIAAIKADARARKAEKRKADDRFARAKADAYQAESSGRLDVAAAKRDMMNNSRKWAARRAQQVQTASGEVMDLDDPISAEGRGNKRKM</sequence>
<dbReference type="PANTHER" id="PTHR15350:SF5">
    <property type="entry name" value="COP9 SIGNALOSOME COMPLEX SUBUNIT 7"/>
    <property type="match status" value="1"/>
</dbReference>
<dbReference type="InterPro" id="IPR000717">
    <property type="entry name" value="PCI_dom"/>
</dbReference>
<dbReference type="GO" id="GO:0008180">
    <property type="term" value="C:COP9 signalosome"/>
    <property type="evidence" value="ECO:0007669"/>
    <property type="project" value="UniProtKB-KW"/>
</dbReference>
<evidence type="ECO:0000313" key="5">
    <source>
        <dbReference type="EMBL" id="KAF4125223.1"/>
    </source>
</evidence>
<dbReference type="RefSeq" id="XP_035323875.1">
    <property type="nucleotide sequence ID" value="XM_035466038.1"/>
</dbReference>
<dbReference type="EMBL" id="JAANYQ010000003">
    <property type="protein sequence ID" value="KAF4125223.1"/>
    <property type="molecule type" value="Genomic_DNA"/>
</dbReference>
<organism evidence="5 6">
    <name type="scientific">Geosmithia morbida</name>
    <dbReference type="NCBI Taxonomy" id="1094350"/>
    <lineage>
        <taxon>Eukaryota</taxon>
        <taxon>Fungi</taxon>
        <taxon>Dikarya</taxon>
        <taxon>Ascomycota</taxon>
        <taxon>Pezizomycotina</taxon>
        <taxon>Sordariomycetes</taxon>
        <taxon>Hypocreomycetidae</taxon>
        <taxon>Hypocreales</taxon>
        <taxon>Bionectriaceae</taxon>
        <taxon>Geosmithia</taxon>
    </lineage>
</organism>
<gene>
    <name evidence="5" type="ORF">GMORB2_4062</name>
</gene>
<dbReference type="Pfam" id="PF01399">
    <property type="entry name" value="PCI"/>
    <property type="match status" value="1"/>
</dbReference>
<dbReference type="Proteomes" id="UP000749293">
    <property type="component" value="Unassembled WGS sequence"/>
</dbReference>
<dbReference type="SMART" id="SM00088">
    <property type="entry name" value="PINT"/>
    <property type="match status" value="1"/>
</dbReference>
<dbReference type="AlphaFoldDB" id="A0A9P5D2L9"/>
<comment type="similarity">
    <text evidence="1">Belongs to the CSN7/EIF3M family. CSN7 subfamily.</text>
</comment>
<accession>A0A9P5D2L9</accession>
<dbReference type="InterPro" id="IPR045237">
    <property type="entry name" value="COPS7/eIF3m"/>
</dbReference>
<dbReference type="PROSITE" id="PS50250">
    <property type="entry name" value="PCI"/>
    <property type="match status" value="1"/>
</dbReference>
<reference evidence="5" key="1">
    <citation type="submission" date="2020-03" db="EMBL/GenBank/DDBJ databases">
        <title>Site-based positive gene gene selection in Geosmithia morbida across the United States reveals a broad range of putative effectors and factors for local host and environmental adapation.</title>
        <authorList>
            <person name="Onufrak A."/>
            <person name="Murdoch R.W."/>
            <person name="Gazis R."/>
            <person name="Huff M."/>
            <person name="Staton M."/>
            <person name="Klingeman W."/>
            <person name="Hadziabdic D."/>
        </authorList>
    </citation>
    <scope>NUCLEOTIDE SEQUENCE</scope>
    <source>
        <strain evidence="5">1262</strain>
    </source>
</reference>
<feature type="domain" description="PCI" evidence="4">
    <location>
        <begin position="1"/>
        <end position="167"/>
    </location>
</feature>
<evidence type="ECO:0000256" key="1">
    <source>
        <dbReference type="ARBA" id="ARBA00008482"/>
    </source>
</evidence>
<evidence type="ECO:0000256" key="3">
    <source>
        <dbReference type="SAM" id="MobiDB-lite"/>
    </source>
</evidence>
<dbReference type="PANTHER" id="PTHR15350">
    <property type="entry name" value="COP9 SIGNALOSOME COMPLEX SUBUNIT 7/DENDRITIC CELL PROTEIN GA17"/>
    <property type="match status" value="1"/>
</dbReference>
<name>A0A9P5D2L9_9HYPO</name>
<feature type="region of interest" description="Disordered" evidence="3">
    <location>
        <begin position="252"/>
        <end position="287"/>
    </location>
</feature>
<proteinExistence type="inferred from homology"/>
<keyword evidence="6" id="KW-1185">Reference proteome</keyword>
<dbReference type="Pfam" id="PF22061">
    <property type="entry name" value="CSN7_HB_subdom"/>
    <property type="match status" value="1"/>
</dbReference>